<dbReference type="InterPro" id="IPR041578">
    <property type="entry name" value="PIN_8"/>
</dbReference>
<keyword evidence="1" id="KW-0175">Coiled coil</keyword>
<gene>
    <name evidence="3" type="ORF">D9T18_17285</name>
</gene>
<sequence>MKDLFPGHFKESEGHLREVWDTSLFVFDANILLNLYRYSDTTRSEFLRILEKIKNRVWLPHRAAEEYFNNRLSVIDQQEKSYDDTTKSINSLRSDLENARQHPFVSSGTMDKVSRVFKELCEELKNNKSVHTTRISNDEIKDAIASIFENRVGSPFEKDKLEELILEGEERYKQKIPPGFKDGSKSGDSEVFVEKCRKYGDLIVWSQVIDKAIESGKGVVLVTDDKKEDWWEKFKGKTVGPRPELVKEFKDRANNPFHMYQADRFLELARENLDEQVSDEVVEEIREVKRRDKLAHIRMREMEFRKRRKIEMSRLFEELDRGKHRIMAYEEERHMLQQRMHELESMRNDMRHHKEHLLREDIDNPEYDHIMNRYSALSEEYAQVRHNLESSSMKQQDMQIKMMELEKEVSHRMKIIEQENSADS</sequence>
<proteinExistence type="predicted"/>
<dbReference type="EMBL" id="CP033066">
    <property type="protein sequence ID" value="AYM88450.1"/>
    <property type="molecule type" value="Genomic_DNA"/>
</dbReference>
<dbReference type="Proteomes" id="UP000279995">
    <property type="component" value="Chromosome II"/>
</dbReference>
<reference evidence="3 4" key="1">
    <citation type="submission" date="2018-10" db="EMBL/GenBank/DDBJ databases">
        <title>Complete Genome Sequence and Transcriptomic Profiles of a Marine Bacterium, Pseudoalteromonas agarivorans Hao 2018.</title>
        <authorList>
            <person name="Hao L."/>
        </authorList>
    </citation>
    <scope>NUCLEOTIDE SEQUENCE [LARGE SCALE GENOMIC DNA]</scope>
    <source>
        <strain evidence="3 4">Hao 2018</strain>
    </source>
</reference>
<dbReference type="AlphaFoldDB" id="A0AAD0XEK3"/>
<evidence type="ECO:0000313" key="3">
    <source>
        <dbReference type="EMBL" id="AYM88450.1"/>
    </source>
</evidence>
<organism evidence="3 4">
    <name type="scientific">Pseudoalteromonas agarivorans</name>
    <dbReference type="NCBI Taxonomy" id="176102"/>
    <lineage>
        <taxon>Bacteria</taxon>
        <taxon>Pseudomonadati</taxon>
        <taxon>Pseudomonadota</taxon>
        <taxon>Gammaproteobacteria</taxon>
        <taxon>Alteromonadales</taxon>
        <taxon>Pseudoalteromonadaceae</taxon>
        <taxon>Pseudoalteromonas</taxon>
    </lineage>
</organism>
<feature type="domain" description="PIN like" evidence="2">
    <location>
        <begin position="24"/>
        <end position="245"/>
    </location>
</feature>
<dbReference type="RefSeq" id="WP_121638376.1">
    <property type="nucleotide sequence ID" value="NZ_CP033066.1"/>
</dbReference>
<name>A0AAD0XEK3_9GAMM</name>
<evidence type="ECO:0000313" key="4">
    <source>
        <dbReference type="Proteomes" id="UP000279995"/>
    </source>
</evidence>
<evidence type="ECO:0000256" key="1">
    <source>
        <dbReference type="SAM" id="Coils"/>
    </source>
</evidence>
<protein>
    <recommendedName>
        <fullName evidence="2">PIN like domain-containing protein</fullName>
    </recommendedName>
</protein>
<evidence type="ECO:0000259" key="2">
    <source>
        <dbReference type="Pfam" id="PF18476"/>
    </source>
</evidence>
<accession>A0AAD0XEK3</accession>
<dbReference type="Pfam" id="PF18476">
    <property type="entry name" value="PIN_8"/>
    <property type="match status" value="1"/>
</dbReference>
<feature type="coiled-coil region" evidence="1">
    <location>
        <begin position="312"/>
        <end position="346"/>
    </location>
</feature>